<evidence type="ECO:0000256" key="1">
    <source>
        <dbReference type="ARBA" id="ARBA00005232"/>
    </source>
</evidence>
<dbReference type="InterPro" id="IPR042231">
    <property type="entry name" value="Cho/carn_acyl_trans_2"/>
</dbReference>
<dbReference type="SUPFAM" id="SSF52777">
    <property type="entry name" value="CoA-dependent acyltransferases"/>
    <property type="match status" value="2"/>
</dbReference>
<dbReference type="InterPro" id="IPR039551">
    <property type="entry name" value="Cho/carn_acyl_trans"/>
</dbReference>
<feature type="active site" description="Proton acceptor" evidence="4">
    <location>
        <position position="352"/>
    </location>
</feature>
<keyword evidence="8" id="KW-1185">Reference proteome</keyword>
<dbReference type="Gene3D" id="3.30.559.10">
    <property type="entry name" value="Chloramphenicol acetyltransferase-like domain"/>
    <property type="match status" value="1"/>
</dbReference>
<evidence type="ECO:0000259" key="6">
    <source>
        <dbReference type="Pfam" id="PF00755"/>
    </source>
</evidence>
<proteinExistence type="inferred from homology"/>
<gene>
    <name evidence="7" type="ORF">IWW39_003293</name>
</gene>
<keyword evidence="3 5" id="KW-0012">Acyltransferase</keyword>
<name>A0A9W8GJK5_9FUNG</name>
<feature type="domain" description="Choline/carnitine acyltransferase" evidence="6">
    <location>
        <begin position="20"/>
        <end position="642"/>
    </location>
</feature>
<dbReference type="InterPro" id="IPR023213">
    <property type="entry name" value="CAT-like_dom_sf"/>
</dbReference>
<reference evidence="7" key="1">
    <citation type="submission" date="2022-07" db="EMBL/GenBank/DDBJ databases">
        <title>Phylogenomic reconstructions and comparative analyses of Kickxellomycotina fungi.</title>
        <authorList>
            <person name="Reynolds N.K."/>
            <person name="Stajich J.E."/>
            <person name="Barry K."/>
            <person name="Grigoriev I.V."/>
            <person name="Crous P."/>
            <person name="Smith M.E."/>
        </authorList>
    </citation>
    <scope>NUCLEOTIDE SEQUENCE</scope>
    <source>
        <strain evidence="7">CBS 109367</strain>
    </source>
</reference>
<accession>A0A9W8GJK5</accession>
<dbReference type="PROSITE" id="PS00439">
    <property type="entry name" value="ACYLTRANSF_C_1"/>
    <property type="match status" value="1"/>
</dbReference>
<dbReference type="Proteomes" id="UP001151516">
    <property type="component" value="Unassembled WGS sequence"/>
</dbReference>
<keyword evidence="2 5" id="KW-0808">Transferase</keyword>
<evidence type="ECO:0000313" key="7">
    <source>
        <dbReference type="EMBL" id="KAJ2686935.1"/>
    </source>
</evidence>
<dbReference type="GO" id="GO:0016746">
    <property type="term" value="F:acyltransferase activity"/>
    <property type="evidence" value="ECO:0007669"/>
    <property type="project" value="UniProtKB-KW"/>
</dbReference>
<dbReference type="AlphaFoldDB" id="A0A9W8GJK5"/>
<organism evidence="7 8">
    <name type="scientific">Coemansia spiralis</name>
    <dbReference type="NCBI Taxonomy" id="417178"/>
    <lineage>
        <taxon>Eukaryota</taxon>
        <taxon>Fungi</taxon>
        <taxon>Fungi incertae sedis</taxon>
        <taxon>Zoopagomycota</taxon>
        <taxon>Kickxellomycotina</taxon>
        <taxon>Kickxellomycetes</taxon>
        <taxon>Kickxellales</taxon>
        <taxon>Kickxellaceae</taxon>
        <taxon>Coemansia</taxon>
    </lineage>
</organism>
<dbReference type="Pfam" id="PF00755">
    <property type="entry name" value="Carn_acyltransf"/>
    <property type="match status" value="1"/>
</dbReference>
<dbReference type="PANTHER" id="PTHR22589">
    <property type="entry name" value="CARNITINE O-ACYLTRANSFERASE"/>
    <property type="match status" value="1"/>
</dbReference>
<evidence type="ECO:0000256" key="5">
    <source>
        <dbReference type="RuleBase" id="RU003801"/>
    </source>
</evidence>
<protein>
    <recommendedName>
        <fullName evidence="6">Choline/carnitine acyltransferase domain-containing protein</fullName>
    </recommendedName>
</protein>
<comment type="caution">
    <text evidence="7">The sequence shown here is derived from an EMBL/GenBank/DDBJ whole genome shotgun (WGS) entry which is preliminary data.</text>
</comment>
<dbReference type="PROSITE" id="PS00440">
    <property type="entry name" value="ACYLTRANSF_C_2"/>
    <property type="match status" value="1"/>
</dbReference>
<dbReference type="EMBL" id="JANBTX010000089">
    <property type="protein sequence ID" value="KAJ2686935.1"/>
    <property type="molecule type" value="Genomic_DNA"/>
</dbReference>
<dbReference type="OrthoDB" id="240216at2759"/>
<sequence length="665" mass="75265">MSHHHQQPHMLSEQDQLPRLPIPPLRQTISKYLESIVPVANDDIAALAETNRRASHFLRVAERLQQRLIEYEKTQPYSWLEKWWFELAYLSWRESLCINSNYWIAFADDPNAYGLAVAPEQLQPGYPDIHEGKVWDSGEYSEFQVRRAVRFIQKTLDYKELIRDGRLPIDRTRAGPLCMHQYHCMFGMTRIPRMGCDELRQDESTIASRTITVIVEDQIYSVDVYDSTGHRRPDGELEAELHAIIADVTERRALGELDPAVTVLTSGHRDRWSVAYEQLEKQPSNHATLMAIQHSLFAVSLDTTFSDPPGSINAHQRNMKCHGTQPGHNRWYDKCVSYVFDRNGTAGYLGEHSPCDALIPAFMIEYVAKNVAPENIGVSSLNSAVPTSLAHVRRLRFTNVSASVLQLIAEAEKEVEQTARSSDSRQIRFENYGSDWIKRAAKVGPDAFAQLAMQLTYYRIHGTFAAVYETASTRQFMHGRTETVRSLSAESADFMRTMCDPSSSSRDKYEALVRAANKHQILLRDASSGNGVDRHLLGLRMAYHRLQPLPSEAPLSDAEKTAIEEFFNDPILAKSTTFQLSTSGLFPAYYLSHTGFGSVVAERGYGINYIIEPKRIKFGTEGKTFEVGKGTDVERFEMTLRQVLAELKAICEQSNEISAGDSSRL</sequence>
<dbReference type="Gene3D" id="3.30.559.70">
    <property type="entry name" value="Choline/Carnitine o-acyltransferase, domain 2"/>
    <property type="match status" value="1"/>
</dbReference>
<dbReference type="PANTHER" id="PTHR22589:SF107">
    <property type="entry name" value="CHOLINE_CARNITINE ACYLTRANSFERASE DOMAIN-CONTAINING PROTEIN"/>
    <property type="match status" value="1"/>
</dbReference>
<comment type="similarity">
    <text evidence="1 5">Belongs to the carnitine/choline acetyltransferase family.</text>
</comment>
<evidence type="ECO:0000256" key="3">
    <source>
        <dbReference type="ARBA" id="ARBA00023315"/>
    </source>
</evidence>
<evidence type="ECO:0000256" key="4">
    <source>
        <dbReference type="PIRSR" id="PIRSR600542-1"/>
    </source>
</evidence>
<evidence type="ECO:0000256" key="2">
    <source>
        <dbReference type="ARBA" id="ARBA00022679"/>
    </source>
</evidence>
<dbReference type="InterPro" id="IPR000542">
    <property type="entry name" value="Carn_acyl_trans"/>
</dbReference>
<evidence type="ECO:0000313" key="8">
    <source>
        <dbReference type="Proteomes" id="UP001151516"/>
    </source>
</evidence>